<dbReference type="AlphaFoldDB" id="A0A6A6Q359"/>
<evidence type="ECO:0000313" key="3">
    <source>
        <dbReference type="Proteomes" id="UP000799767"/>
    </source>
</evidence>
<feature type="compositionally biased region" description="Basic and acidic residues" evidence="1">
    <location>
        <begin position="669"/>
        <end position="683"/>
    </location>
</feature>
<dbReference type="RefSeq" id="XP_033592955.1">
    <property type="nucleotide sequence ID" value="XM_033732659.1"/>
</dbReference>
<feature type="region of interest" description="Disordered" evidence="1">
    <location>
        <begin position="127"/>
        <end position="209"/>
    </location>
</feature>
<feature type="compositionally biased region" description="Acidic residues" evidence="1">
    <location>
        <begin position="725"/>
        <end position="737"/>
    </location>
</feature>
<feature type="compositionally biased region" description="Polar residues" evidence="1">
    <location>
        <begin position="130"/>
        <end position="139"/>
    </location>
</feature>
<dbReference type="EMBL" id="MU001632">
    <property type="protein sequence ID" value="KAF2486386.1"/>
    <property type="molecule type" value="Genomic_DNA"/>
</dbReference>
<dbReference type="GeneID" id="54473661"/>
<feature type="compositionally biased region" description="Polar residues" evidence="1">
    <location>
        <begin position="767"/>
        <end position="802"/>
    </location>
</feature>
<feature type="compositionally biased region" description="Low complexity" evidence="1">
    <location>
        <begin position="684"/>
        <end position="694"/>
    </location>
</feature>
<feature type="compositionally biased region" description="Polar residues" evidence="1">
    <location>
        <begin position="301"/>
        <end position="320"/>
    </location>
</feature>
<protein>
    <recommendedName>
        <fullName evidence="4">ADF-H domain-containing protein</fullName>
    </recommendedName>
</protein>
<dbReference type="SUPFAM" id="SSF55753">
    <property type="entry name" value="Actin depolymerizing proteins"/>
    <property type="match status" value="1"/>
</dbReference>
<dbReference type="Gene3D" id="3.40.20.10">
    <property type="entry name" value="Severin"/>
    <property type="match status" value="1"/>
</dbReference>
<feature type="compositionally biased region" description="Polar residues" evidence="1">
    <location>
        <begin position="957"/>
        <end position="973"/>
    </location>
</feature>
<feature type="compositionally biased region" description="Basic and acidic residues" evidence="1">
    <location>
        <begin position="702"/>
        <end position="712"/>
    </location>
</feature>
<feature type="compositionally biased region" description="Acidic residues" evidence="1">
    <location>
        <begin position="534"/>
        <end position="544"/>
    </location>
</feature>
<feature type="compositionally biased region" description="Polar residues" evidence="1">
    <location>
        <begin position="883"/>
        <end position="900"/>
    </location>
</feature>
<evidence type="ECO:0000256" key="1">
    <source>
        <dbReference type="SAM" id="MobiDB-lite"/>
    </source>
</evidence>
<reference evidence="2" key="1">
    <citation type="journal article" date="2020" name="Stud. Mycol.">
        <title>101 Dothideomycetes genomes: a test case for predicting lifestyles and emergence of pathogens.</title>
        <authorList>
            <person name="Haridas S."/>
            <person name="Albert R."/>
            <person name="Binder M."/>
            <person name="Bloem J."/>
            <person name="Labutti K."/>
            <person name="Salamov A."/>
            <person name="Andreopoulos B."/>
            <person name="Baker S."/>
            <person name="Barry K."/>
            <person name="Bills G."/>
            <person name="Bluhm B."/>
            <person name="Cannon C."/>
            <person name="Castanera R."/>
            <person name="Culley D."/>
            <person name="Daum C."/>
            <person name="Ezra D."/>
            <person name="Gonzalez J."/>
            <person name="Henrissat B."/>
            <person name="Kuo A."/>
            <person name="Liang C."/>
            <person name="Lipzen A."/>
            <person name="Lutzoni F."/>
            <person name="Magnuson J."/>
            <person name="Mondo S."/>
            <person name="Nolan M."/>
            <person name="Ohm R."/>
            <person name="Pangilinan J."/>
            <person name="Park H.-J."/>
            <person name="Ramirez L."/>
            <person name="Alfaro M."/>
            <person name="Sun H."/>
            <person name="Tritt A."/>
            <person name="Yoshinaga Y."/>
            <person name="Zwiers L.-H."/>
            <person name="Turgeon B."/>
            <person name="Goodwin S."/>
            <person name="Spatafora J."/>
            <person name="Crous P."/>
            <person name="Grigoriev I."/>
        </authorList>
    </citation>
    <scope>NUCLEOTIDE SEQUENCE</scope>
    <source>
        <strain evidence="2">CBS 113389</strain>
    </source>
</reference>
<feature type="compositionally biased region" description="Polar residues" evidence="1">
    <location>
        <begin position="991"/>
        <end position="1018"/>
    </location>
</feature>
<feature type="compositionally biased region" description="Polar residues" evidence="1">
    <location>
        <begin position="254"/>
        <end position="282"/>
    </location>
</feature>
<feature type="region of interest" description="Disordered" evidence="1">
    <location>
        <begin position="656"/>
        <end position="903"/>
    </location>
</feature>
<gene>
    <name evidence="2" type="ORF">BDY17DRAFT_291404</name>
</gene>
<feature type="compositionally biased region" description="Basic and acidic residues" evidence="1">
    <location>
        <begin position="617"/>
        <end position="629"/>
    </location>
</feature>
<feature type="region of interest" description="Disordered" evidence="1">
    <location>
        <begin position="341"/>
        <end position="424"/>
    </location>
</feature>
<feature type="region of interest" description="Disordered" evidence="1">
    <location>
        <begin position="440"/>
        <end position="473"/>
    </location>
</feature>
<proteinExistence type="predicted"/>
<feature type="region of interest" description="Disordered" evidence="1">
    <location>
        <begin position="957"/>
        <end position="1057"/>
    </location>
</feature>
<keyword evidence="3" id="KW-1185">Reference proteome</keyword>
<evidence type="ECO:0008006" key="4">
    <source>
        <dbReference type="Google" id="ProtNLM"/>
    </source>
</evidence>
<organism evidence="2 3">
    <name type="scientific">Neohortaea acidophila</name>
    <dbReference type="NCBI Taxonomy" id="245834"/>
    <lineage>
        <taxon>Eukaryota</taxon>
        <taxon>Fungi</taxon>
        <taxon>Dikarya</taxon>
        <taxon>Ascomycota</taxon>
        <taxon>Pezizomycotina</taxon>
        <taxon>Dothideomycetes</taxon>
        <taxon>Dothideomycetidae</taxon>
        <taxon>Mycosphaerellales</taxon>
        <taxon>Teratosphaeriaceae</taxon>
        <taxon>Neohortaea</taxon>
    </lineage>
</organism>
<feature type="compositionally biased region" description="Low complexity" evidence="1">
    <location>
        <begin position="850"/>
        <end position="865"/>
    </location>
</feature>
<dbReference type="Proteomes" id="UP000799767">
    <property type="component" value="Unassembled WGS sequence"/>
</dbReference>
<feature type="region of interest" description="Disordered" evidence="1">
    <location>
        <begin position="247"/>
        <end position="321"/>
    </location>
</feature>
<evidence type="ECO:0000313" key="2">
    <source>
        <dbReference type="EMBL" id="KAF2486386.1"/>
    </source>
</evidence>
<dbReference type="OrthoDB" id="74412at2759"/>
<dbReference type="InterPro" id="IPR029006">
    <property type="entry name" value="ADF-H/Gelsolin-like_dom_sf"/>
</dbReference>
<sequence length="1220" mass="130930">MSLNGLDNPVVQEAYQATIAEPGGWLLLKYITRDSVDLLGCGKNGVHEARAVVAKYPDPSPLYGVIIYRRRKILLKYLPPGTSRVLLARTAVHFQDVIEKYSPYEALLNPTSAEELTDTALASSFPLHTATPSGASSNRLGEITEDGEDPPLSRSLTSEETRLGASSPLAQRYRGFNRVEQRVPSVRSPMSELDPAAQSVRLPSSPILPSKTSVSQYLVRNESGKPSITSLGSDSLASMTEYDATESSAKDAKSSMSTLDSTSTVSPVLQAPSIQSSTSGSHMMQELQRRNPTELRPSTGALRQSTDRSSLSTRPTTGAHSSYDADLLDFLKPKVKLGPRPVAAGERTKQPPIAAVPASYRLSMRRQDPVPPSPQGRNLTPSTPLSSFPSPPPIPDTPEYSPRPLSGGSIKSLPSHRSTAMTPDKLRLMKAVELRKRQLRKSNPQAATFVPPPEEEVPAVPRMPEPAPMPDHIAPVELPAEDLVSTGIAQTSASALATGKVDSGVQMVVATQSGKEVTPGSLETYVQPPIEEEPVAPEIPEPEEPMVARSVDELPIQTHASEESASAEPQRLLAEPAQPLPEPSPVLDIPGSFLFPASPESEADDPIAHSDIAAEQAVEREKSPAEPEGSHPVNANDAPALETQLEVADIPAIVLADGTRPMTPASQPKDTEVARSIHSDKGGSLHSDSASSSGEFDAFEMSPKRKNSDLARRRQGYVEPIPVDTETESMSDDELEEVQFATLLQAKPITVSKSSPIHEFFPKQRRPSNSNTLDSLVTNEPGQVYAPSSLTTDTPVDGQTASSERRNEVPATYRPRGSIDRNDAPVGVKRSVSNEISKRIQALAGSSNTSPRSRSPDASAPSRGSVRTPGHSRNPSFVAIPSRNPSRLNAAQNQFTTPNGFSPPIQATPVWSVHRDPLTNRESVTVSSRIVRNATQDPEANSIPEHEIVPSPTQLTHLRDASTSAPSSPNLHRTSPDPVPSAAAPKRASGAPTTASSTFSGTSRAGSRMSMFSNSQKAMPSPTAEDFPPPPQSTRSSAMGVRNSAYDENGAPKEGSRTTRFFKRMSNIGGKRRSAMQQVPEGGSNAAVSNSATPITTAGGNILPAVSVGDLNIQFPDSLLWKRRTVLIDEHGQIKFTLSSSSPNSRPGTALGTRSFPLTAFKAPFVPDTDRMELPNSIMLDFVREATTLQLACEDTVSHIHVCHVLRMYWRAWNGVAGRE</sequence>
<name>A0A6A6Q359_9PEZI</name>
<feature type="region of interest" description="Disordered" evidence="1">
    <location>
        <begin position="534"/>
        <end position="644"/>
    </location>
</feature>
<accession>A0A6A6Q359</accession>